<comment type="caution">
    <text evidence="2">The sequence shown here is derived from an EMBL/GenBank/DDBJ whole genome shotgun (WGS) entry which is preliminary data.</text>
</comment>
<evidence type="ECO:0000313" key="3">
    <source>
        <dbReference type="Proteomes" id="UP000582646"/>
    </source>
</evidence>
<dbReference type="AlphaFoldDB" id="A0A846X528"/>
<evidence type="ECO:0000256" key="1">
    <source>
        <dbReference type="SAM" id="Phobius"/>
    </source>
</evidence>
<gene>
    <name evidence="2" type="ORF">HF999_20740</name>
</gene>
<proteinExistence type="predicted"/>
<keyword evidence="1" id="KW-0812">Transmembrane</keyword>
<name>A0A846X528_9ACTN</name>
<evidence type="ECO:0000313" key="2">
    <source>
        <dbReference type="EMBL" id="NKY20787.1"/>
    </source>
</evidence>
<protein>
    <submittedName>
        <fullName evidence="2">Uncharacterized protein</fullName>
    </submittedName>
</protein>
<reference evidence="2 3" key="1">
    <citation type="submission" date="2020-04" db="EMBL/GenBank/DDBJ databases">
        <title>MicrobeNet Type strains.</title>
        <authorList>
            <person name="Nicholson A.C."/>
        </authorList>
    </citation>
    <scope>NUCLEOTIDE SEQUENCE [LARGE SCALE GENOMIC DNA]</scope>
    <source>
        <strain evidence="2 3">DSM 44113</strain>
    </source>
</reference>
<dbReference type="RefSeq" id="WP_168547706.1">
    <property type="nucleotide sequence ID" value="NZ_BAAAKS010000026.1"/>
</dbReference>
<sequence length="81" mass="8534">MNADATANEELRALARKAAGLVIGLVMLIGCGFAVSHLNAWGERFTMPLVFVVFVLVMMLASNLVVGGATAVWNAARTGTR</sequence>
<dbReference type="EMBL" id="JAAXOQ010000043">
    <property type="protein sequence ID" value="NKY20787.1"/>
    <property type="molecule type" value="Genomic_DNA"/>
</dbReference>
<organism evidence="2 3">
    <name type="scientific">Tsukamurella spumae</name>
    <dbReference type="NCBI Taxonomy" id="44753"/>
    <lineage>
        <taxon>Bacteria</taxon>
        <taxon>Bacillati</taxon>
        <taxon>Actinomycetota</taxon>
        <taxon>Actinomycetes</taxon>
        <taxon>Mycobacteriales</taxon>
        <taxon>Tsukamurellaceae</taxon>
        <taxon>Tsukamurella</taxon>
    </lineage>
</organism>
<keyword evidence="1" id="KW-0472">Membrane</keyword>
<feature type="transmembrane region" description="Helical" evidence="1">
    <location>
        <begin position="18"/>
        <end position="38"/>
    </location>
</feature>
<dbReference type="Proteomes" id="UP000582646">
    <property type="component" value="Unassembled WGS sequence"/>
</dbReference>
<keyword evidence="1" id="KW-1133">Transmembrane helix</keyword>
<feature type="transmembrane region" description="Helical" evidence="1">
    <location>
        <begin position="50"/>
        <end position="76"/>
    </location>
</feature>
<accession>A0A846X528</accession>
<keyword evidence="3" id="KW-1185">Reference proteome</keyword>